<reference evidence="2" key="1">
    <citation type="submission" date="2019-03" db="EMBL/GenBank/DDBJ databases">
        <authorList>
            <person name="Danneels B."/>
        </authorList>
    </citation>
    <scope>NUCLEOTIDE SEQUENCE</scope>
</reference>
<protein>
    <submittedName>
        <fullName evidence="2">Uncharacterized protein</fullName>
    </submittedName>
</protein>
<name>A0A484TFI5_9ZZZZ</name>
<accession>A0A484TFI5</accession>
<organism evidence="2">
    <name type="scientific">plant metagenome</name>
    <dbReference type="NCBI Taxonomy" id="1297885"/>
    <lineage>
        <taxon>unclassified sequences</taxon>
        <taxon>metagenomes</taxon>
        <taxon>organismal metagenomes</taxon>
    </lineage>
</organism>
<proteinExistence type="predicted"/>
<dbReference type="AlphaFoldDB" id="A0A484TFI5"/>
<sequence length="46" mass="4855">MFPVKSAPPSRKKASPLPLRGLCAALSLALGKMWSVARNFQRGSAG</sequence>
<evidence type="ECO:0000313" key="2">
    <source>
        <dbReference type="EMBL" id="VFR73077.1"/>
    </source>
</evidence>
<dbReference type="EMBL" id="CAADIG010000021">
    <property type="protein sequence ID" value="VFR47106.1"/>
    <property type="molecule type" value="Genomic_DNA"/>
</dbReference>
<gene>
    <name evidence="1" type="ORF">ANT2_1309</name>
    <name evidence="2" type="ORF">ANT3_1310</name>
</gene>
<evidence type="ECO:0000313" key="1">
    <source>
        <dbReference type="EMBL" id="VFR47106.1"/>
    </source>
</evidence>
<dbReference type="EMBL" id="CAADID010000022">
    <property type="protein sequence ID" value="VFR73077.1"/>
    <property type="molecule type" value="Genomic_DNA"/>
</dbReference>